<dbReference type="Proteomes" id="UP000252586">
    <property type="component" value="Unassembled WGS sequence"/>
</dbReference>
<dbReference type="AlphaFoldDB" id="A0A366DXU9"/>
<comment type="caution">
    <text evidence="3">The sequence shown here is derived from an EMBL/GenBank/DDBJ whole genome shotgun (WGS) entry which is preliminary data.</text>
</comment>
<evidence type="ECO:0000259" key="2">
    <source>
        <dbReference type="PROSITE" id="PS51471"/>
    </source>
</evidence>
<dbReference type="InterPro" id="IPR005123">
    <property type="entry name" value="Oxoglu/Fe-dep_dioxygenase_dom"/>
</dbReference>
<dbReference type="PROSITE" id="PS51471">
    <property type="entry name" value="FE2OG_OXY"/>
    <property type="match status" value="1"/>
</dbReference>
<keyword evidence="1" id="KW-0408">Iron</keyword>
<dbReference type="GO" id="GO:0046872">
    <property type="term" value="F:metal ion binding"/>
    <property type="evidence" value="ECO:0007669"/>
    <property type="project" value="UniProtKB-KW"/>
</dbReference>
<dbReference type="SUPFAM" id="SSF51197">
    <property type="entry name" value="Clavaminate synthase-like"/>
    <property type="match status" value="1"/>
</dbReference>
<accession>A0A366DXU9</accession>
<comment type="similarity">
    <text evidence="1">Belongs to the iron/ascorbate-dependent oxidoreductase family.</text>
</comment>
<protein>
    <recommendedName>
        <fullName evidence="2">Fe2OG dioxygenase domain-containing protein</fullName>
    </recommendedName>
</protein>
<name>A0A366DXU9_9NOCA</name>
<dbReference type="EMBL" id="QNRE01000002">
    <property type="protein sequence ID" value="RBO94349.1"/>
    <property type="molecule type" value="Genomic_DNA"/>
</dbReference>
<dbReference type="Pfam" id="PF23169">
    <property type="entry name" value="HalD"/>
    <property type="match status" value="1"/>
</dbReference>
<dbReference type="Gene3D" id="2.60.120.620">
    <property type="entry name" value="q2cbj1_9rhob like domain"/>
    <property type="match status" value="1"/>
</dbReference>
<organism evidence="3 4">
    <name type="scientific">Nocardia puris</name>
    <dbReference type="NCBI Taxonomy" id="208602"/>
    <lineage>
        <taxon>Bacteria</taxon>
        <taxon>Bacillati</taxon>
        <taxon>Actinomycetota</taxon>
        <taxon>Actinomycetes</taxon>
        <taxon>Mycobacteriales</taxon>
        <taxon>Nocardiaceae</taxon>
        <taxon>Nocardia</taxon>
    </lineage>
</organism>
<keyword evidence="1" id="KW-0479">Metal-binding</keyword>
<evidence type="ECO:0000313" key="4">
    <source>
        <dbReference type="Proteomes" id="UP000252586"/>
    </source>
</evidence>
<feature type="domain" description="Fe2OG dioxygenase" evidence="2">
    <location>
        <begin position="152"/>
        <end position="278"/>
    </location>
</feature>
<sequence>MIGVTGVTGNLSEFRACRRRLHQNIAMAGTGVLDEIVDTARYPLDAPDSARWREAVAAARTDLAADGCTVLREFIRPELTERLRAEGEAMAPHAYYRTEQVNAYNIPLDTDLPADHPAAIVLERGNAFVPRDRIPADALIHRLYTSAPFQRFVADCFGLADLHEYADPLAGLCLNVVAPGMSHPWHFDTNEFTVSMLTQLPDAGGEFEYCPNIRTPHAENLADVRAVLTGTGERFVRRLALRPGDLQLFQGRFSLHRVSPVSGAAQRHSAIFAYTDQPGVIGTAERTRQLFGRVLPAHVERDSVVRGDRLLD</sequence>
<evidence type="ECO:0000313" key="3">
    <source>
        <dbReference type="EMBL" id="RBO94349.1"/>
    </source>
</evidence>
<keyword evidence="1" id="KW-0560">Oxidoreductase</keyword>
<reference evidence="3 4" key="1">
    <citation type="submission" date="2018-06" db="EMBL/GenBank/DDBJ databases">
        <title>Genomic Encyclopedia of Type Strains, Phase IV (KMG-IV): sequencing the most valuable type-strain genomes for metagenomic binning, comparative biology and taxonomic classification.</title>
        <authorList>
            <person name="Goeker M."/>
        </authorList>
    </citation>
    <scope>NUCLEOTIDE SEQUENCE [LARGE SCALE GENOMIC DNA]</scope>
    <source>
        <strain evidence="3 4">DSM 44599</strain>
    </source>
</reference>
<dbReference type="InterPro" id="IPR056470">
    <property type="entry name" value="BesD/HalB-like"/>
</dbReference>
<keyword evidence="4" id="KW-1185">Reference proteome</keyword>
<dbReference type="GO" id="GO:0016491">
    <property type="term" value="F:oxidoreductase activity"/>
    <property type="evidence" value="ECO:0007669"/>
    <property type="project" value="UniProtKB-KW"/>
</dbReference>
<dbReference type="STRING" id="1210090.GCA_001613185_05263"/>
<evidence type="ECO:0000256" key="1">
    <source>
        <dbReference type="RuleBase" id="RU003682"/>
    </source>
</evidence>
<gene>
    <name evidence="3" type="ORF">DFR74_102772</name>
</gene>
<proteinExistence type="inferred from homology"/>